<dbReference type="RefSeq" id="WP_117981162.1">
    <property type="nucleotide sequence ID" value="NZ_CABJDH010000002.1"/>
</dbReference>
<sequence length="148" mass="17538">MNCFNHTQEPAVAQCSDCGKGLCPECAARYQPILCTPCYQKRKDRAIWDNLYYLILYTAFFVIGYKLDFMTTKRMPDMQWMSGYVLMAFWAGYVFINKVLPWKMTAGTTGQWNFYYVFKFLLYLVGGFFVAPFVVFWTVYKFIRALRR</sequence>
<gene>
    <name evidence="2" type="ORF">DW780_21625</name>
</gene>
<keyword evidence="1" id="KW-0472">Membrane</keyword>
<feature type="transmembrane region" description="Helical" evidence="1">
    <location>
        <begin position="120"/>
        <end position="140"/>
    </location>
</feature>
<proteinExistence type="predicted"/>
<reference evidence="2 3" key="1">
    <citation type="submission" date="2018-08" db="EMBL/GenBank/DDBJ databases">
        <title>A genome reference for cultivated species of the human gut microbiota.</title>
        <authorList>
            <person name="Zou Y."/>
            <person name="Xue W."/>
            <person name="Luo G."/>
        </authorList>
    </citation>
    <scope>NUCLEOTIDE SEQUENCE [LARGE SCALE GENOMIC DNA]</scope>
    <source>
        <strain evidence="2 3">AM30-26</strain>
    </source>
</reference>
<protein>
    <recommendedName>
        <fullName evidence="4">B box-type domain-containing protein</fullName>
    </recommendedName>
</protein>
<dbReference type="EMBL" id="QSJP01000024">
    <property type="protein sequence ID" value="RHD83072.1"/>
    <property type="molecule type" value="Genomic_DNA"/>
</dbReference>
<feature type="transmembrane region" description="Helical" evidence="1">
    <location>
        <begin position="81"/>
        <end position="100"/>
    </location>
</feature>
<evidence type="ECO:0008006" key="4">
    <source>
        <dbReference type="Google" id="ProtNLM"/>
    </source>
</evidence>
<dbReference type="Proteomes" id="UP000284785">
    <property type="component" value="Unassembled WGS sequence"/>
</dbReference>
<evidence type="ECO:0000256" key="1">
    <source>
        <dbReference type="SAM" id="Phobius"/>
    </source>
</evidence>
<feature type="transmembrane region" description="Helical" evidence="1">
    <location>
        <begin position="51"/>
        <end position="69"/>
    </location>
</feature>
<name>A0A414HEL3_BACT4</name>
<comment type="caution">
    <text evidence="2">The sequence shown here is derived from an EMBL/GenBank/DDBJ whole genome shotgun (WGS) entry which is preliminary data.</text>
</comment>
<evidence type="ECO:0000313" key="3">
    <source>
        <dbReference type="Proteomes" id="UP000284785"/>
    </source>
</evidence>
<keyword evidence="1" id="KW-0812">Transmembrane</keyword>
<evidence type="ECO:0000313" key="2">
    <source>
        <dbReference type="EMBL" id="RHD83072.1"/>
    </source>
</evidence>
<accession>A0A414HEL3</accession>
<organism evidence="2 3">
    <name type="scientific">Bacteroides thetaiotaomicron</name>
    <dbReference type="NCBI Taxonomy" id="818"/>
    <lineage>
        <taxon>Bacteria</taxon>
        <taxon>Pseudomonadati</taxon>
        <taxon>Bacteroidota</taxon>
        <taxon>Bacteroidia</taxon>
        <taxon>Bacteroidales</taxon>
        <taxon>Bacteroidaceae</taxon>
        <taxon>Bacteroides</taxon>
    </lineage>
</organism>
<keyword evidence="1" id="KW-1133">Transmembrane helix</keyword>
<dbReference type="AlphaFoldDB" id="A0A414HEL3"/>